<dbReference type="SUPFAM" id="SSF103515">
    <property type="entry name" value="Autotransporter"/>
    <property type="match status" value="1"/>
</dbReference>
<dbReference type="InterPro" id="IPR005546">
    <property type="entry name" value="Autotransporte_beta"/>
</dbReference>
<name>A0ABS4BL21_9HYPH</name>
<evidence type="ECO:0000313" key="3">
    <source>
        <dbReference type="EMBL" id="MBP0617432.1"/>
    </source>
</evidence>
<protein>
    <submittedName>
        <fullName evidence="3">Autotransporter domain-containing protein</fullName>
    </submittedName>
</protein>
<dbReference type="SMART" id="SM00869">
    <property type="entry name" value="Autotransporter"/>
    <property type="match status" value="1"/>
</dbReference>
<dbReference type="InterPro" id="IPR006315">
    <property type="entry name" value="OM_autotransptr_brl_dom"/>
</dbReference>
<comment type="caution">
    <text evidence="3">The sequence shown here is derived from an EMBL/GenBank/DDBJ whole genome shotgun (WGS) entry which is preliminary data.</text>
</comment>
<dbReference type="Pfam" id="PF03797">
    <property type="entry name" value="Autotransporter"/>
    <property type="match status" value="1"/>
</dbReference>
<dbReference type="Proteomes" id="UP000678276">
    <property type="component" value="Unassembled WGS sequence"/>
</dbReference>
<feature type="signal peptide" evidence="1">
    <location>
        <begin position="1"/>
        <end position="27"/>
    </location>
</feature>
<feature type="domain" description="Autotransporter" evidence="2">
    <location>
        <begin position="839"/>
        <end position="1114"/>
    </location>
</feature>
<dbReference type="EMBL" id="JAGJCF010000016">
    <property type="protein sequence ID" value="MBP0617432.1"/>
    <property type="molecule type" value="Genomic_DNA"/>
</dbReference>
<dbReference type="Gene3D" id="2.40.128.130">
    <property type="entry name" value="Autotransporter beta-domain"/>
    <property type="match status" value="1"/>
</dbReference>
<gene>
    <name evidence="3" type="ORF">J6595_17735</name>
</gene>
<proteinExistence type="predicted"/>
<organism evidence="3 4">
    <name type="scientific">Jiella mangrovi</name>
    <dbReference type="NCBI Taxonomy" id="2821407"/>
    <lineage>
        <taxon>Bacteria</taxon>
        <taxon>Pseudomonadati</taxon>
        <taxon>Pseudomonadota</taxon>
        <taxon>Alphaproteobacteria</taxon>
        <taxon>Hyphomicrobiales</taxon>
        <taxon>Aurantimonadaceae</taxon>
        <taxon>Jiella</taxon>
    </lineage>
</organism>
<reference evidence="3 4" key="1">
    <citation type="submission" date="2021-04" db="EMBL/GenBank/DDBJ databases">
        <title>Whole genome sequence of Jiella sp. KSK16Y-1.</title>
        <authorList>
            <person name="Tuo L."/>
        </authorList>
    </citation>
    <scope>NUCLEOTIDE SEQUENCE [LARGE SCALE GENOMIC DNA]</scope>
    <source>
        <strain evidence="3 4">KSK16Y-1</strain>
    </source>
</reference>
<evidence type="ECO:0000256" key="1">
    <source>
        <dbReference type="SAM" id="SignalP"/>
    </source>
</evidence>
<dbReference type="InterPro" id="IPR036709">
    <property type="entry name" value="Autotransporte_beta_dom_sf"/>
</dbReference>
<accession>A0ABS4BL21</accession>
<sequence>MTRLVAGASLIAIAVCLGLPNAGSARADSFSIDSGTETEAQTVTGTDTGSVAAGAALTTKKDPAITWTGVSDDQGVVITNAGTISSTKDRGIDTDDASGSFTLDNLEGATLSADDDAFRIKDDADVTVVINNDGTITSDTGQAIDFGKLESADASVTINNGATGVIEALDNDAIRPGSGTIVIDNAGLIDATAGTDRGINVENYTSIVSLIITNEEGGTIKATGDAIRVTEDDDDADLDAATGTFVIDNAGTIASTGTGDDSGQAIDLNNLESPSIGATIINRETGVITAADADAIRPGTNGTVYNSGTIYGGTASDEGNDGIDFQDDTGGVVTNTSTGTITGTRHGITGDEAVTVYNDGTITGLAGSGINIDNGIYDPDNDEAVIASNGTVVVYNSGTITGTANGGDGDGIDVDGLLYLENSGTIQAVGTSEDQINEGLAIGGGTIINTETGVITGTGRAITVNDSDLGDAVGATTITNAGSIVGGTDGAIKITGPYADTLTNSGTISGDVWLGAGDDTLNAYTGSSIDGTVDGEDGEDTVNLEGTGTGTLFDTVDFEVLNVNGGSWTVDTDQSFSSGTTIADAASLYADANLDSVVTVNSGGTLGGTGTVSGLDVSGTVTPGDTDGDVASLTVAGDAAFQSGSTYAVDISGTTADSIAVSGIATLSGGTVVAGALTNPDATYVILTADGGVTGTFDAVTADEDFLFLDPALTYAATSVSLGLDRNAVAFADLAVSDNGRSVAAALDTAASGDLYDALLAQTTAAGASQAFQLASGEVYAGIGSALIGADQASGDLILSHLRSIKPGQASGPAAAPLAYDEASDVDRRFSRFGYPSRPSLGGVEIWGTGYGDWTDYSGDDVADLDTKTGGFLVGVDGAIGDWTVGLAGGYAHTDIDADSLASSADADSYQIAVYGGRSFGAVNLAFGGSYAYHDIDVSRRVVFPGFSNDLSASVDGDSARLFGEVSYDLALGGIAVQPFAGLSYTHFSLDDFTETGGSAALESDGYDQNVGASTLGLRLATSFSAGEMTLKPRAMIGWRHGFGDVDPDVTLSFADTGADFSVSGSPIARNAALVEAGLDVEIAPNATLGLSYRGSFASDATSNGVTGRFAVKF</sequence>
<keyword evidence="1" id="KW-0732">Signal</keyword>
<dbReference type="RefSeq" id="WP_209596215.1">
    <property type="nucleotide sequence ID" value="NZ_JAGJCF010000016.1"/>
</dbReference>
<keyword evidence="4" id="KW-1185">Reference proteome</keyword>
<evidence type="ECO:0000313" key="4">
    <source>
        <dbReference type="Proteomes" id="UP000678276"/>
    </source>
</evidence>
<feature type="chain" id="PRO_5045088657" evidence="1">
    <location>
        <begin position="28"/>
        <end position="1114"/>
    </location>
</feature>
<dbReference type="PROSITE" id="PS51208">
    <property type="entry name" value="AUTOTRANSPORTER"/>
    <property type="match status" value="1"/>
</dbReference>
<dbReference type="NCBIfam" id="TIGR01414">
    <property type="entry name" value="autotrans_barl"/>
    <property type="match status" value="1"/>
</dbReference>
<evidence type="ECO:0000259" key="2">
    <source>
        <dbReference type="PROSITE" id="PS51208"/>
    </source>
</evidence>